<reference evidence="2" key="1">
    <citation type="journal article" date="2014" name="Front. Microbiol.">
        <title>High frequency of phylogenetically diverse reductive dehalogenase-homologous genes in deep subseafloor sedimentary metagenomes.</title>
        <authorList>
            <person name="Kawai M."/>
            <person name="Futagami T."/>
            <person name="Toyoda A."/>
            <person name="Takaki Y."/>
            <person name="Nishi S."/>
            <person name="Hori S."/>
            <person name="Arai W."/>
            <person name="Tsubouchi T."/>
            <person name="Morono Y."/>
            <person name="Uchiyama I."/>
            <person name="Ito T."/>
            <person name="Fujiyama A."/>
            <person name="Inagaki F."/>
            <person name="Takami H."/>
        </authorList>
    </citation>
    <scope>NUCLEOTIDE SEQUENCE</scope>
    <source>
        <strain evidence="2">Expedition CK06-06</strain>
    </source>
</reference>
<accession>X1QXH6</accession>
<dbReference type="Gene3D" id="1.10.443.10">
    <property type="entry name" value="Intergrase catalytic core"/>
    <property type="match status" value="1"/>
</dbReference>
<dbReference type="InterPro" id="IPR013762">
    <property type="entry name" value="Integrase-like_cat_sf"/>
</dbReference>
<name>X1QXH6_9ZZZZ</name>
<evidence type="ECO:0008006" key="3">
    <source>
        <dbReference type="Google" id="ProtNLM"/>
    </source>
</evidence>
<sequence>MDLDISSPKISIRRTAYKLDNGEWRFEEPKTDRSRRDIPLPISLALLLMRLREQKQAIAEWRSQEFSEDDFVFSRPDGSLPDPRYLSKVFQ</sequence>
<proteinExistence type="predicted"/>
<dbReference type="GO" id="GO:0015074">
    <property type="term" value="P:DNA integration"/>
    <property type="evidence" value="ECO:0007669"/>
    <property type="project" value="InterPro"/>
</dbReference>
<keyword evidence="1" id="KW-0233">DNA recombination</keyword>
<dbReference type="SUPFAM" id="SSF56349">
    <property type="entry name" value="DNA breaking-rejoining enzymes"/>
    <property type="match status" value="1"/>
</dbReference>
<dbReference type="GO" id="GO:0003677">
    <property type="term" value="F:DNA binding"/>
    <property type="evidence" value="ECO:0007669"/>
    <property type="project" value="InterPro"/>
</dbReference>
<evidence type="ECO:0000313" key="2">
    <source>
        <dbReference type="EMBL" id="GAI73287.1"/>
    </source>
</evidence>
<gene>
    <name evidence="2" type="ORF">S12H4_22001</name>
</gene>
<feature type="non-terminal residue" evidence="2">
    <location>
        <position position="91"/>
    </location>
</feature>
<protein>
    <recommendedName>
        <fullName evidence="3">Tyr recombinase domain-containing protein</fullName>
    </recommendedName>
</protein>
<dbReference type="InterPro" id="IPR011010">
    <property type="entry name" value="DNA_brk_join_enz"/>
</dbReference>
<organism evidence="2">
    <name type="scientific">marine sediment metagenome</name>
    <dbReference type="NCBI Taxonomy" id="412755"/>
    <lineage>
        <taxon>unclassified sequences</taxon>
        <taxon>metagenomes</taxon>
        <taxon>ecological metagenomes</taxon>
    </lineage>
</organism>
<comment type="caution">
    <text evidence="2">The sequence shown here is derived from an EMBL/GenBank/DDBJ whole genome shotgun (WGS) entry which is preliminary data.</text>
</comment>
<evidence type="ECO:0000256" key="1">
    <source>
        <dbReference type="ARBA" id="ARBA00023172"/>
    </source>
</evidence>
<dbReference type="GO" id="GO:0006310">
    <property type="term" value="P:DNA recombination"/>
    <property type="evidence" value="ECO:0007669"/>
    <property type="project" value="UniProtKB-KW"/>
</dbReference>
<dbReference type="EMBL" id="BARW01011401">
    <property type="protein sequence ID" value="GAI73287.1"/>
    <property type="molecule type" value="Genomic_DNA"/>
</dbReference>
<dbReference type="AlphaFoldDB" id="X1QXH6"/>